<dbReference type="EC" id="2.1.1.207" evidence="6"/>
<comment type="similarity">
    <text evidence="6">Belongs to the class IV-like SAM-binding methyltransferase superfamily. RNA methyltransferase TrmH family. TrmL subfamily.</text>
</comment>
<evidence type="ECO:0000313" key="10">
    <source>
        <dbReference type="Proteomes" id="UP000252355"/>
    </source>
</evidence>
<dbReference type="PIRSF" id="PIRSF029256">
    <property type="entry name" value="SpoU_TrmH_prd"/>
    <property type="match status" value="1"/>
</dbReference>
<comment type="caution">
    <text evidence="6">Lacks conserved residue(s) required for the propagation of feature annotation.</text>
</comment>
<organism evidence="9 10">
    <name type="scientific">Candidatus Ozemobacter sibiricus</name>
    <dbReference type="NCBI Taxonomy" id="2268124"/>
    <lineage>
        <taxon>Bacteria</taxon>
        <taxon>Candidatus Ozemobacteria</taxon>
        <taxon>Candidatus Ozemobacterales</taxon>
        <taxon>Candidatus Ozemobacteraceae</taxon>
        <taxon>Candidatus Ozemobacter</taxon>
    </lineage>
</organism>
<dbReference type="InterPro" id="IPR001537">
    <property type="entry name" value="SpoU_MeTrfase"/>
</dbReference>
<keyword evidence="3 6" id="KW-0808">Transferase</keyword>
<comment type="function">
    <text evidence="6">Could methylate the ribose at the nucleotide 34 wobble position in tRNA.</text>
</comment>
<evidence type="ECO:0000256" key="3">
    <source>
        <dbReference type="ARBA" id="ARBA00022679"/>
    </source>
</evidence>
<accession>A0A367ZJK8</accession>
<name>A0A367ZJK8_9BACT</name>
<keyword evidence="4 6" id="KW-0949">S-adenosyl-L-methionine</keyword>
<evidence type="ECO:0000259" key="8">
    <source>
        <dbReference type="Pfam" id="PF00588"/>
    </source>
</evidence>
<dbReference type="InterPro" id="IPR029026">
    <property type="entry name" value="tRNA_m1G_MTases_N"/>
</dbReference>
<dbReference type="Gene3D" id="3.40.1280.10">
    <property type="match status" value="1"/>
</dbReference>
<evidence type="ECO:0000256" key="6">
    <source>
        <dbReference type="HAMAP-Rule" id="MF_01885"/>
    </source>
</evidence>
<dbReference type="PANTHER" id="PTHR42971">
    <property type="entry name" value="TRNA (CYTIDINE(34)-2'-O)-METHYLTRANSFERASE"/>
    <property type="match status" value="1"/>
</dbReference>
<keyword evidence="5 6" id="KW-0819">tRNA processing</keyword>
<evidence type="ECO:0000256" key="4">
    <source>
        <dbReference type="ARBA" id="ARBA00022691"/>
    </source>
</evidence>
<evidence type="ECO:0000256" key="1">
    <source>
        <dbReference type="ARBA" id="ARBA00022490"/>
    </source>
</evidence>
<dbReference type="Pfam" id="PF00588">
    <property type="entry name" value="SpoU_methylase"/>
    <property type="match status" value="1"/>
</dbReference>
<dbReference type="InterPro" id="IPR016914">
    <property type="entry name" value="TrmL"/>
</dbReference>
<dbReference type="GO" id="GO:0003723">
    <property type="term" value="F:RNA binding"/>
    <property type="evidence" value="ECO:0007669"/>
    <property type="project" value="InterPro"/>
</dbReference>
<comment type="catalytic activity">
    <reaction evidence="6">
        <text>5-carboxymethylaminomethyluridine(34) in tRNA(Leu) + S-adenosyl-L-methionine = 5-carboxymethylaminomethyl-2'-O-methyluridine(34) in tRNA(Leu) + S-adenosyl-L-homocysteine + H(+)</text>
        <dbReference type="Rhea" id="RHEA:43088"/>
        <dbReference type="Rhea" id="RHEA-COMP:10333"/>
        <dbReference type="Rhea" id="RHEA-COMP:10334"/>
        <dbReference type="ChEBI" id="CHEBI:15378"/>
        <dbReference type="ChEBI" id="CHEBI:57856"/>
        <dbReference type="ChEBI" id="CHEBI:59789"/>
        <dbReference type="ChEBI" id="CHEBI:74508"/>
        <dbReference type="ChEBI" id="CHEBI:74511"/>
        <dbReference type="EC" id="2.1.1.207"/>
    </reaction>
</comment>
<dbReference type="GO" id="GO:0141098">
    <property type="term" value="F:tRNA (cytidine(34)-2'-O)-methyltransferase activity"/>
    <property type="evidence" value="ECO:0007669"/>
    <property type="project" value="RHEA"/>
</dbReference>
<dbReference type="EMBL" id="QOQW01000024">
    <property type="protein sequence ID" value="RCK78305.1"/>
    <property type="molecule type" value="Genomic_DNA"/>
</dbReference>
<comment type="caution">
    <text evidence="9">The sequence shown here is derived from an EMBL/GenBank/DDBJ whole genome shotgun (WGS) entry which is preliminary data.</text>
</comment>
<feature type="binding site" evidence="6 7">
    <location>
        <position position="116"/>
    </location>
    <ligand>
        <name>S-adenosyl-L-methionine</name>
        <dbReference type="ChEBI" id="CHEBI:59789"/>
    </ligand>
</feature>
<evidence type="ECO:0000256" key="5">
    <source>
        <dbReference type="ARBA" id="ARBA00022694"/>
    </source>
</evidence>
<dbReference type="PANTHER" id="PTHR42971:SF1">
    <property type="entry name" value="TRNA (CYTIDINE(34)-2'-O)-METHYLTRANSFERASE"/>
    <property type="match status" value="1"/>
</dbReference>
<dbReference type="GO" id="GO:0141102">
    <property type="term" value="F:tRNA (5-carboxymethylaminomethyluridine(34)-2'-O)-methyltransferase activity"/>
    <property type="evidence" value="ECO:0007669"/>
    <property type="project" value="RHEA"/>
</dbReference>
<comment type="subcellular location">
    <subcellularLocation>
        <location evidence="6">Cytoplasm</location>
    </subcellularLocation>
</comment>
<feature type="domain" description="tRNA/rRNA methyltransferase SpoU type" evidence="8">
    <location>
        <begin position="18"/>
        <end position="159"/>
    </location>
</feature>
<reference evidence="9 10" key="1">
    <citation type="submission" date="2018-05" db="EMBL/GenBank/DDBJ databases">
        <title>A metagenomic window into the 2 km-deep terrestrial subsurface aquifer revealed taxonomically and functionally diverse microbial community comprising novel uncultured bacterial lineages.</title>
        <authorList>
            <person name="Kadnikov V.V."/>
            <person name="Mardanov A.V."/>
            <person name="Beletsky A.V."/>
            <person name="Banks D."/>
            <person name="Pimenov N.V."/>
            <person name="Frank Y.A."/>
            <person name="Karnachuk O.V."/>
            <person name="Ravin N.V."/>
        </authorList>
    </citation>
    <scope>NUCLEOTIDE SEQUENCE [LARGE SCALE GENOMIC DNA]</scope>
    <source>
        <strain evidence="9">BY5</strain>
    </source>
</reference>
<dbReference type="InterPro" id="IPR029028">
    <property type="entry name" value="Alpha/beta_knot_MTases"/>
</dbReference>
<keyword evidence="1 6" id="KW-0963">Cytoplasm</keyword>
<dbReference type="AlphaFoldDB" id="A0A367ZJK8"/>
<gene>
    <name evidence="9" type="ORF">OZSIB_1547</name>
</gene>
<dbReference type="HAMAP" id="MF_01885">
    <property type="entry name" value="tRNA_methyltr_TrmL"/>
    <property type="match status" value="1"/>
</dbReference>
<evidence type="ECO:0000256" key="2">
    <source>
        <dbReference type="ARBA" id="ARBA00022603"/>
    </source>
</evidence>
<dbReference type="GO" id="GO:0002130">
    <property type="term" value="P:wobble position ribose methylation"/>
    <property type="evidence" value="ECO:0007669"/>
    <property type="project" value="TreeGrafter"/>
</dbReference>
<dbReference type="Proteomes" id="UP000252355">
    <property type="component" value="Unassembled WGS sequence"/>
</dbReference>
<proteinExistence type="inferred from homology"/>
<feature type="binding site" evidence="6 7">
    <location>
        <position position="139"/>
    </location>
    <ligand>
        <name>S-adenosyl-L-methionine</name>
        <dbReference type="ChEBI" id="CHEBI:59789"/>
    </ligand>
</feature>
<evidence type="ECO:0000256" key="7">
    <source>
        <dbReference type="PIRSR" id="PIRSR029256-1"/>
    </source>
</evidence>
<dbReference type="GO" id="GO:0005737">
    <property type="term" value="C:cytoplasm"/>
    <property type="evidence" value="ECO:0007669"/>
    <property type="project" value="UniProtKB-SubCell"/>
</dbReference>
<keyword evidence="2 6" id="KW-0489">Methyltransferase</keyword>
<sequence>MSENGTTTPEIVPFGEWLTVALIHPDIPQNTGNIARLCLATGCRLVLVRPLGFRLTDPHLKRAGMDYWERIDPLIFDDLEDFLEWSGSRRVFALSAHARTIYTQPKYAPGDVLCLGSETEGLPARLLQKAAQEGRALRLPMVHGVRCLNVAASAAAVVYEAVRQLQGWT</sequence>
<comment type="catalytic activity">
    <reaction evidence="6">
        <text>cytidine(34) in tRNA + S-adenosyl-L-methionine = 2'-O-methylcytidine(34) in tRNA + S-adenosyl-L-homocysteine + H(+)</text>
        <dbReference type="Rhea" id="RHEA:43084"/>
        <dbReference type="Rhea" id="RHEA-COMP:10331"/>
        <dbReference type="Rhea" id="RHEA-COMP:10332"/>
        <dbReference type="ChEBI" id="CHEBI:15378"/>
        <dbReference type="ChEBI" id="CHEBI:57856"/>
        <dbReference type="ChEBI" id="CHEBI:59789"/>
        <dbReference type="ChEBI" id="CHEBI:74495"/>
        <dbReference type="ChEBI" id="CHEBI:82748"/>
        <dbReference type="EC" id="2.1.1.207"/>
    </reaction>
</comment>
<protein>
    <recommendedName>
        <fullName evidence="6">Putative tRNA (cytidine(34)-2'-O)-methyltransferase</fullName>
        <ecNumber evidence="6">2.1.1.207</ecNumber>
    </recommendedName>
    <alternativeName>
        <fullName evidence="6">tRNA (cytidine/uridine-2'-O-)-methyltransferase</fullName>
    </alternativeName>
</protein>
<evidence type="ECO:0000313" key="9">
    <source>
        <dbReference type="EMBL" id="RCK78305.1"/>
    </source>
</evidence>
<feature type="binding site" evidence="6 7">
    <location>
        <position position="94"/>
    </location>
    <ligand>
        <name>S-adenosyl-L-methionine</name>
        <dbReference type="ChEBI" id="CHEBI:59789"/>
    </ligand>
</feature>
<dbReference type="SUPFAM" id="SSF75217">
    <property type="entry name" value="alpha/beta knot"/>
    <property type="match status" value="1"/>
</dbReference>